<comment type="similarity">
    <text evidence="9">Belongs to the MscL family.</text>
</comment>
<comment type="caution">
    <text evidence="9">Lacks conserved residue(s) required for the propagation of feature annotation.</text>
</comment>
<evidence type="ECO:0000256" key="7">
    <source>
        <dbReference type="ARBA" id="ARBA00023136"/>
    </source>
</evidence>
<feature type="region of interest" description="Disordered" evidence="10">
    <location>
        <begin position="161"/>
        <end position="180"/>
    </location>
</feature>
<evidence type="ECO:0000256" key="8">
    <source>
        <dbReference type="ARBA" id="ARBA00023303"/>
    </source>
</evidence>
<evidence type="ECO:0000256" key="2">
    <source>
        <dbReference type="ARBA" id="ARBA00022448"/>
    </source>
</evidence>
<dbReference type="Gene3D" id="1.10.1200.120">
    <property type="entry name" value="Large-conductance mechanosensitive channel, MscL, domain 1"/>
    <property type="match status" value="1"/>
</dbReference>
<dbReference type="NCBIfam" id="TIGR00220">
    <property type="entry name" value="mscL"/>
    <property type="match status" value="1"/>
</dbReference>
<gene>
    <name evidence="9 11" type="primary">mscL</name>
    <name evidence="11" type="ORF">V8P97_01510</name>
</gene>
<dbReference type="HAMAP" id="MF_00115">
    <property type="entry name" value="MscL"/>
    <property type="match status" value="1"/>
</dbReference>
<evidence type="ECO:0000256" key="1">
    <source>
        <dbReference type="ARBA" id="ARBA00004141"/>
    </source>
</evidence>
<keyword evidence="8 9" id="KW-0407">Ion channel</keyword>
<dbReference type="SUPFAM" id="SSF81330">
    <property type="entry name" value="Gated mechanosensitive channel"/>
    <property type="match status" value="1"/>
</dbReference>
<evidence type="ECO:0000256" key="10">
    <source>
        <dbReference type="SAM" id="MobiDB-lite"/>
    </source>
</evidence>
<dbReference type="PANTHER" id="PTHR30266:SF2">
    <property type="entry name" value="LARGE-CONDUCTANCE MECHANOSENSITIVE CHANNEL"/>
    <property type="match status" value="1"/>
</dbReference>
<protein>
    <recommendedName>
        <fullName evidence="9">Large-conductance mechanosensitive channel</fullName>
    </recommendedName>
</protein>
<dbReference type="PRINTS" id="PR01264">
    <property type="entry name" value="MECHCHANNEL"/>
</dbReference>
<organism evidence="11 12">
    <name type="scientific">Bifidobacterium favimelis</name>
    <dbReference type="NCBI Taxonomy" id="3122979"/>
    <lineage>
        <taxon>Bacteria</taxon>
        <taxon>Bacillati</taxon>
        <taxon>Actinomycetota</taxon>
        <taxon>Actinomycetes</taxon>
        <taxon>Bifidobacteriales</taxon>
        <taxon>Bifidobacteriaceae</taxon>
        <taxon>Bifidobacterium</taxon>
    </lineage>
</organism>
<evidence type="ECO:0000256" key="3">
    <source>
        <dbReference type="ARBA" id="ARBA00022475"/>
    </source>
</evidence>
<keyword evidence="5 9" id="KW-1133">Transmembrane helix</keyword>
<proteinExistence type="inferred from homology"/>
<dbReference type="PANTHER" id="PTHR30266">
    <property type="entry name" value="MECHANOSENSITIVE CHANNEL MSCL"/>
    <property type="match status" value="1"/>
</dbReference>
<evidence type="ECO:0000313" key="11">
    <source>
        <dbReference type="EMBL" id="MEK0306155.1"/>
    </source>
</evidence>
<evidence type="ECO:0000256" key="6">
    <source>
        <dbReference type="ARBA" id="ARBA00023065"/>
    </source>
</evidence>
<evidence type="ECO:0000313" key="12">
    <source>
        <dbReference type="Proteomes" id="UP001373159"/>
    </source>
</evidence>
<dbReference type="InterPro" id="IPR001185">
    <property type="entry name" value="MS_channel"/>
</dbReference>
<dbReference type="Proteomes" id="UP001373159">
    <property type="component" value="Unassembled WGS sequence"/>
</dbReference>
<evidence type="ECO:0000256" key="9">
    <source>
        <dbReference type="HAMAP-Rule" id="MF_00115"/>
    </source>
</evidence>
<comment type="subunit">
    <text evidence="9">Homopentamer.</text>
</comment>
<dbReference type="RefSeq" id="WP_340468687.1">
    <property type="nucleotide sequence ID" value="NZ_JBANBB010000001.1"/>
</dbReference>
<keyword evidence="2 9" id="KW-0813">Transport</keyword>
<keyword evidence="4 9" id="KW-0812">Transmembrane</keyword>
<dbReference type="InterPro" id="IPR037673">
    <property type="entry name" value="MSC/AndL"/>
</dbReference>
<feature type="transmembrane region" description="Helical" evidence="9">
    <location>
        <begin position="94"/>
        <end position="121"/>
    </location>
</feature>
<dbReference type="InterPro" id="IPR036019">
    <property type="entry name" value="MscL_channel"/>
</dbReference>
<comment type="subcellular location">
    <subcellularLocation>
        <location evidence="9">Cell membrane</location>
        <topology evidence="9">Multi-pass membrane protein</topology>
    </subcellularLocation>
    <subcellularLocation>
        <location evidence="1">Membrane</location>
        <topology evidence="1">Multi-pass membrane protein</topology>
    </subcellularLocation>
</comment>
<keyword evidence="6 9" id="KW-0406">Ion transport</keyword>
<dbReference type="Pfam" id="PF01741">
    <property type="entry name" value="MscL"/>
    <property type="match status" value="1"/>
</dbReference>
<dbReference type="EMBL" id="JBANBB010000001">
    <property type="protein sequence ID" value="MEK0306155.1"/>
    <property type="molecule type" value="Genomic_DNA"/>
</dbReference>
<name>A0ABU8ZMB3_9BIFI</name>
<keyword evidence="12" id="KW-1185">Reference proteome</keyword>
<comment type="function">
    <text evidence="9">Channel that opens in response to stretch forces in the membrane lipid bilayer. May participate in the regulation of osmotic pressure changes within the cell.</text>
</comment>
<comment type="caution">
    <text evidence="11">The sequence shown here is derived from an EMBL/GenBank/DDBJ whole genome shotgun (WGS) entry which is preliminary data.</text>
</comment>
<accession>A0ABU8ZMB3</accession>
<sequence length="180" mass="19001">MASVNSVKDKAASEALQTAHRISQASDRGPFGGFKKFIARGSMVDMAVGVVMGAAVSDVVNSLVKNLISPLVAMLFGKPDLSNLMTITYRNATISFGAILTALINFILVAAAIYFCVILPINKLRDLGKTMSGAKDQPPAGPSTEEQTLQVLKSIADDIHQASSAEPTAEHASLPQSENR</sequence>
<evidence type="ECO:0000256" key="5">
    <source>
        <dbReference type="ARBA" id="ARBA00022989"/>
    </source>
</evidence>
<reference evidence="11 12" key="1">
    <citation type="submission" date="2024-02" db="EMBL/GenBank/DDBJ databases">
        <title>Bifidobacterium honeyensis sp. nov., isolated from the comb honey.</title>
        <authorList>
            <person name="Liu W."/>
            <person name="Li Y."/>
        </authorList>
    </citation>
    <scope>NUCLEOTIDE SEQUENCE [LARGE SCALE GENOMIC DNA]</scope>
    <source>
        <strain evidence="11 12">IMAU50988</strain>
    </source>
</reference>
<evidence type="ECO:0000256" key="4">
    <source>
        <dbReference type="ARBA" id="ARBA00022692"/>
    </source>
</evidence>
<keyword evidence="7 9" id="KW-0472">Membrane</keyword>
<keyword evidence="3 9" id="KW-1003">Cell membrane</keyword>